<dbReference type="EMBL" id="BQKI01000098">
    <property type="protein sequence ID" value="GJN39871.1"/>
    <property type="molecule type" value="Genomic_DNA"/>
</dbReference>
<accession>A0AAV5G099</accession>
<reference evidence="2" key="2">
    <citation type="submission" date="2021-12" db="EMBL/GenBank/DDBJ databases">
        <title>Resequencing data analysis of finger millet.</title>
        <authorList>
            <person name="Hatakeyama M."/>
            <person name="Aluri S."/>
            <person name="Balachadran M.T."/>
            <person name="Sivarajan S.R."/>
            <person name="Poveda L."/>
            <person name="Shimizu-Inatsugi R."/>
            <person name="Schlapbach R."/>
            <person name="Sreeman S.M."/>
            <person name="Shimizu K.K."/>
        </authorList>
    </citation>
    <scope>NUCLEOTIDE SEQUENCE</scope>
</reference>
<evidence type="ECO:0000256" key="1">
    <source>
        <dbReference type="SAM" id="MobiDB-lite"/>
    </source>
</evidence>
<evidence type="ECO:0000313" key="3">
    <source>
        <dbReference type="Proteomes" id="UP001054889"/>
    </source>
</evidence>
<gene>
    <name evidence="2" type="primary">gb29019</name>
    <name evidence="2" type="ORF">PR202_gb29019</name>
</gene>
<feature type="compositionally biased region" description="Gly residues" evidence="1">
    <location>
        <begin position="111"/>
        <end position="121"/>
    </location>
</feature>
<evidence type="ECO:0000313" key="2">
    <source>
        <dbReference type="EMBL" id="GJN39871.1"/>
    </source>
</evidence>
<organism evidence="2 3">
    <name type="scientific">Eleusine coracana subsp. coracana</name>
    <dbReference type="NCBI Taxonomy" id="191504"/>
    <lineage>
        <taxon>Eukaryota</taxon>
        <taxon>Viridiplantae</taxon>
        <taxon>Streptophyta</taxon>
        <taxon>Embryophyta</taxon>
        <taxon>Tracheophyta</taxon>
        <taxon>Spermatophyta</taxon>
        <taxon>Magnoliopsida</taxon>
        <taxon>Liliopsida</taxon>
        <taxon>Poales</taxon>
        <taxon>Poaceae</taxon>
        <taxon>PACMAD clade</taxon>
        <taxon>Chloridoideae</taxon>
        <taxon>Cynodonteae</taxon>
        <taxon>Eleusininae</taxon>
        <taxon>Eleusine</taxon>
    </lineage>
</organism>
<protein>
    <submittedName>
        <fullName evidence="2">Uncharacterized protein</fullName>
    </submittedName>
</protein>
<feature type="region of interest" description="Disordered" evidence="1">
    <location>
        <begin position="178"/>
        <end position="215"/>
    </location>
</feature>
<dbReference type="AlphaFoldDB" id="A0AAV5G099"/>
<comment type="caution">
    <text evidence="2">The sequence shown here is derived from an EMBL/GenBank/DDBJ whole genome shotgun (WGS) entry which is preliminary data.</text>
</comment>
<feature type="region of interest" description="Disordered" evidence="1">
    <location>
        <begin position="93"/>
        <end position="123"/>
    </location>
</feature>
<dbReference type="Proteomes" id="UP001054889">
    <property type="component" value="Unassembled WGS sequence"/>
</dbReference>
<sequence length="215" mass="22315">MALIAVRGLPASPSWCPHRTGGLVWRTHARLKSPEISESTVSPAMIEGIDCAPEHELMRWSSRACPIRAPDAGTAASSSPDDAALIGQAQFNNRVSSAGPPSPSSLKTRGWRGGGEGGGGRCRVAGKEEETGVVATTPSFARAPLTCHRPAPTAEPSPSFELVGGALPAIDAGLLRERPGDGISSALGSSTSGWRRDGHKRQQVVGERGEGRQAP</sequence>
<reference evidence="2" key="1">
    <citation type="journal article" date="2018" name="DNA Res.">
        <title>Multiple hybrid de novo genome assembly of finger millet, an orphan allotetraploid crop.</title>
        <authorList>
            <person name="Hatakeyama M."/>
            <person name="Aluri S."/>
            <person name="Balachadran M.T."/>
            <person name="Sivarajan S.R."/>
            <person name="Patrignani A."/>
            <person name="Gruter S."/>
            <person name="Poveda L."/>
            <person name="Shimizu-Inatsugi R."/>
            <person name="Baeten J."/>
            <person name="Francoijs K.J."/>
            <person name="Nataraja K.N."/>
            <person name="Reddy Y.A.N."/>
            <person name="Phadnis S."/>
            <person name="Ravikumar R.L."/>
            <person name="Schlapbach R."/>
            <person name="Sreeman S.M."/>
            <person name="Shimizu K.K."/>
        </authorList>
    </citation>
    <scope>NUCLEOTIDE SEQUENCE</scope>
</reference>
<keyword evidence="3" id="KW-1185">Reference proteome</keyword>
<name>A0AAV5G099_ELECO</name>
<proteinExistence type="predicted"/>